<protein>
    <submittedName>
        <fullName evidence="1">Uncharacterized protein</fullName>
    </submittedName>
</protein>
<comment type="caution">
    <text evidence="1">The sequence shown here is derived from an EMBL/GenBank/DDBJ whole genome shotgun (WGS) entry which is preliminary data.</text>
</comment>
<evidence type="ECO:0000313" key="1">
    <source>
        <dbReference type="EMBL" id="CAD8052475.1"/>
    </source>
</evidence>
<accession>A0A8S1KFD4</accession>
<gene>
    <name evidence="1" type="ORF">PPRIM_AZ9-3.1.T0190201</name>
</gene>
<keyword evidence="2" id="KW-1185">Reference proteome</keyword>
<dbReference type="EMBL" id="CAJJDM010000016">
    <property type="protein sequence ID" value="CAD8052475.1"/>
    <property type="molecule type" value="Genomic_DNA"/>
</dbReference>
<proteinExistence type="predicted"/>
<dbReference type="AlphaFoldDB" id="A0A8S1KFD4"/>
<evidence type="ECO:0000313" key="2">
    <source>
        <dbReference type="Proteomes" id="UP000688137"/>
    </source>
</evidence>
<organism evidence="1 2">
    <name type="scientific">Paramecium primaurelia</name>
    <dbReference type="NCBI Taxonomy" id="5886"/>
    <lineage>
        <taxon>Eukaryota</taxon>
        <taxon>Sar</taxon>
        <taxon>Alveolata</taxon>
        <taxon>Ciliophora</taxon>
        <taxon>Intramacronucleata</taxon>
        <taxon>Oligohymenophorea</taxon>
        <taxon>Peniculida</taxon>
        <taxon>Parameciidae</taxon>
        <taxon>Paramecium</taxon>
    </lineage>
</organism>
<dbReference type="OMA" id="CEYHLQE"/>
<dbReference type="Proteomes" id="UP000688137">
    <property type="component" value="Unassembled WGS sequence"/>
</dbReference>
<sequence>MHLRSSSQGVSPQIEILQSERTLLNTPVTQSALFKTFTEMPKAYHNKVDLVRHSQKQYCEYHLQEPD</sequence>
<reference evidence="1" key="1">
    <citation type="submission" date="2021-01" db="EMBL/GenBank/DDBJ databases">
        <authorList>
            <consortium name="Genoscope - CEA"/>
            <person name="William W."/>
        </authorList>
    </citation>
    <scope>NUCLEOTIDE SEQUENCE</scope>
</reference>
<name>A0A8S1KFD4_PARPR</name>